<dbReference type="InterPro" id="IPR014710">
    <property type="entry name" value="RmlC-like_jellyroll"/>
</dbReference>
<dbReference type="CDD" id="cd00093">
    <property type="entry name" value="HTH_XRE"/>
    <property type="match status" value="1"/>
</dbReference>
<keyword evidence="1" id="KW-0238">DNA-binding</keyword>
<dbReference type="EMBL" id="BAAARE010000001">
    <property type="protein sequence ID" value="GAA2468124.1"/>
    <property type="molecule type" value="Genomic_DNA"/>
</dbReference>
<evidence type="ECO:0000259" key="3">
    <source>
        <dbReference type="PROSITE" id="PS50943"/>
    </source>
</evidence>
<organism evidence="4 5">
    <name type="scientific">Terrabacter carboxydivorans</name>
    <dbReference type="NCBI Taxonomy" id="619730"/>
    <lineage>
        <taxon>Bacteria</taxon>
        <taxon>Bacillati</taxon>
        <taxon>Actinomycetota</taxon>
        <taxon>Actinomycetes</taxon>
        <taxon>Micrococcales</taxon>
        <taxon>Intrasporangiaceae</taxon>
        <taxon>Terrabacter</taxon>
    </lineage>
</organism>
<evidence type="ECO:0000256" key="1">
    <source>
        <dbReference type="ARBA" id="ARBA00023125"/>
    </source>
</evidence>
<dbReference type="InterPro" id="IPR011051">
    <property type="entry name" value="RmlC_Cupin_sf"/>
</dbReference>
<proteinExistence type="predicted"/>
<dbReference type="InterPro" id="IPR010982">
    <property type="entry name" value="Lambda_DNA-bd_dom_sf"/>
</dbReference>
<dbReference type="SUPFAM" id="SSF47413">
    <property type="entry name" value="lambda repressor-like DNA-binding domains"/>
    <property type="match status" value="1"/>
</dbReference>
<evidence type="ECO:0000256" key="2">
    <source>
        <dbReference type="SAM" id="MobiDB-lite"/>
    </source>
</evidence>
<evidence type="ECO:0000313" key="4">
    <source>
        <dbReference type="EMBL" id="GAA2468124.1"/>
    </source>
</evidence>
<dbReference type="SUPFAM" id="SSF51182">
    <property type="entry name" value="RmlC-like cupins"/>
    <property type="match status" value="1"/>
</dbReference>
<dbReference type="PANTHER" id="PTHR46797:SF1">
    <property type="entry name" value="METHYLPHOSPHONATE SYNTHASE"/>
    <property type="match status" value="1"/>
</dbReference>
<reference evidence="4 5" key="1">
    <citation type="journal article" date="2019" name="Int. J. Syst. Evol. Microbiol.">
        <title>The Global Catalogue of Microorganisms (GCM) 10K type strain sequencing project: providing services to taxonomists for standard genome sequencing and annotation.</title>
        <authorList>
            <consortium name="The Broad Institute Genomics Platform"/>
            <consortium name="The Broad Institute Genome Sequencing Center for Infectious Disease"/>
            <person name="Wu L."/>
            <person name="Ma J."/>
        </authorList>
    </citation>
    <scope>NUCLEOTIDE SEQUENCE [LARGE SCALE GENOMIC DNA]</scope>
    <source>
        <strain evidence="4 5">JCM 16259</strain>
    </source>
</reference>
<dbReference type="PANTHER" id="PTHR46797">
    <property type="entry name" value="HTH-TYPE TRANSCRIPTIONAL REGULATOR"/>
    <property type="match status" value="1"/>
</dbReference>
<gene>
    <name evidence="4" type="ORF">GCM10009858_01680</name>
</gene>
<dbReference type="Proteomes" id="UP001500730">
    <property type="component" value="Unassembled WGS sequence"/>
</dbReference>
<dbReference type="Gene3D" id="2.60.120.10">
    <property type="entry name" value="Jelly Rolls"/>
    <property type="match status" value="1"/>
</dbReference>
<dbReference type="InterPro" id="IPR001387">
    <property type="entry name" value="Cro/C1-type_HTH"/>
</dbReference>
<feature type="region of interest" description="Disordered" evidence="2">
    <location>
        <begin position="81"/>
        <end position="128"/>
    </location>
</feature>
<sequence length="233" mass="25310">MVEQVENLGARLRKVRMATGMSLREVARQLGVSPSFVSQLENGKSQPSVATLYSLAQLLGVSIDELFAVEGEHASAPTAPAIVNELPEQEAPESANGSSRRRRSDISSPVDAVPRNGRAERVSVTRAGSRSRLEMDTGVVWERLADNTGGDLDFIEIVYPPHSNSTNDGRLLQHAGAEFGYLLEGELEITVGFDVFTLHAGEALGFDSSQPHLFRNLHPQPARGIWFVVHPTS</sequence>
<name>A0ABN3KNJ2_9MICO</name>
<dbReference type="SMART" id="SM00530">
    <property type="entry name" value="HTH_XRE"/>
    <property type="match status" value="1"/>
</dbReference>
<dbReference type="RefSeq" id="WP_344252217.1">
    <property type="nucleotide sequence ID" value="NZ_BAAARE010000001.1"/>
</dbReference>
<feature type="domain" description="HTH cro/C1-type" evidence="3">
    <location>
        <begin position="12"/>
        <end position="66"/>
    </location>
</feature>
<dbReference type="InterPro" id="IPR050807">
    <property type="entry name" value="TransReg_Diox_bact_type"/>
</dbReference>
<evidence type="ECO:0000313" key="5">
    <source>
        <dbReference type="Proteomes" id="UP001500730"/>
    </source>
</evidence>
<dbReference type="PROSITE" id="PS50943">
    <property type="entry name" value="HTH_CROC1"/>
    <property type="match status" value="1"/>
</dbReference>
<dbReference type="Pfam" id="PF01381">
    <property type="entry name" value="HTH_3"/>
    <property type="match status" value="1"/>
</dbReference>
<dbReference type="Gene3D" id="1.10.260.40">
    <property type="entry name" value="lambda repressor-like DNA-binding domains"/>
    <property type="match status" value="1"/>
</dbReference>
<protein>
    <submittedName>
        <fullName evidence="4">Cupin domain-containing protein</fullName>
    </submittedName>
</protein>
<accession>A0ABN3KNJ2</accession>
<comment type="caution">
    <text evidence="4">The sequence shown here is derived from an EMBL/GenBank/DDBJ whole genome shotgun (WGS) entry which is preliminary data.</text>
</comment>
<dbReference type="InterPro" id="IPR013096">
    <property type="entry name" value="Cupin_2"/>
</dbReference>
<keyword evidence="5" id="KW-1185">Reference proteome</keyword>
<dbReference type="Pfam" id="PF07883">
    <property type="entry name" value="Cupin_2"/>
    <property type="match status" value="1"/>
</dbReference>
<dbReference type="CDD" id="cd02209">
    <property type="entry name" value="cupin_XRE_C"/>
    <property type="match status" value="1"/>
</dbReference>